<sequence>MNAKHIAAGLAAAASAAAAGNLLATAGIRMTGAGITKKLGRRGIALTFDDGPHPLYTARLLDLLEESGVRATFFVVGEKAEAYPWLVRRMHEDGHEVGIHHYKHVSTWRLTPHRLREELEATDRVIRMSAGVKPLLYRPPWGRLSPFTLAVAKDYETVIWSHILGDWKIQNCFDLSKRLEAIPADGSIVVLHDDGSNPGADEAAPAFMIGELEKYLDSALRKGTPFVTVSGRDPDGH</sequence>
<dbReference type="GO" id="GO:0005975">
    <property type="term" value="P:carbohydrate metabolic process"/>
    <property type="evidence" value="ECO:0007669"/>
    <property type="project" value="InterPro"/>
</dbReference>
<dbReference type="GO" id="GO:0016810">
    <property type="term" value="F:hydrolase activity, acting on carbon-nitrogen (but not peptide) bonds"/>
    <property type="evidence" value="ECO:0007669"/>
    <property type="project" value="InterPro"/>
</dbReference>
<dbReference type="OrthoDB" id="9812065at2"/>
<dbReference type="SUPFAM" id="SSF88713">
    <property type="entry name" value="Glycoside hydrolase/deacetylase"/>
    <property type="match status" value="1"/>
</dbReference>
<dbReference type="PROSITE" id="PS51677">
    <property type="entry name" value="NODB"/>
    <property type="match status" value="1"/>
</dbReference>
<dbReference type="AlphaFoldDB" id="A0A1U7PQR4"/>
<dbReference type="InterPro" id="IPR050248">
    <property type="entry name" value="Polysacc_deacetylase_ArnD"/>
</dbReference>
<dbReference type="InterPro" id="IPR011330">
    <property type="entry name" value="Glyco_hydro/deAcase_b/a-brl"/>
</dbReference>
<dbReference type="EMBL" id="FTPL01000002">
    <property type="protein sequence ID" value="SIT84243.1"/>
    <property type="molecule type" value="Genomic_DNA"/>
</dbReference>
<feature type="signal peptide" evidence="1">
    <location>
        <begin position="1"/>
        <end position="19"/>
    </location>
</feature>
<evidence type="ECO:0000313" key="3">
    <source>
        <dbReference type="EMBL" id="SIT84243.1"/>
    </source>
</evidence>
<dbReference type="STRING" id="550447.SAMN05428946_1701"/>
<dbReference type="RefSeq" id="WP_084186620.1">
    <property type="nucleotide sequence ID" value="NZ_FTPL01000002.1"/>
</dbReference>
<dbReference type="Pfam" id="PF01522">
    <property type="entry name" value="Polysacc_deac_1"/>
    <property type="match status" value="1"/>
</dbReference>
<keyword evidence="1" id="KW-0732">Signal</keyword>
<feature type="chain" id="PRO_5038566328" evidence="1">
    <location>
        <begin position="20"/>
        <end position="237"/>
    </location>
</feature>
<evidence type="ECO:0000259" key="2">
    <source>
        <dbReference type="PROSITE" id="PS51677"/>
    </source>
</evidence>
<keyword evidence="4" id="KW-1185">Reference proteome</keyword>
<reference evidence="4" key="1">
    <citation type="submission" date="2017-01" db="EMBL/GenBank/DDBJ databases">
        <authorList>
            <person name="Varghese N."/>
            <person name="Submissions S."/>
        </authorList>
    </citation>
    <scope>NUCLEOTIDE SEQUENCE [LARGE SCALE GENOMIC DNA]</scope>
    <source>
        <strain evidence="4">MNA4</strain>
    </source>
</reference>
<organism evidence="3 4">
    <name type="scientific">Edaphobacillus lindanitolerans</name>
    <dbReference type="NCBI Taxonomy" id="550447"/>
    <lineage>
        <taxon>Bacteria</taxon>
        <taxon>Bacillati</taxon>
        <taxon>Bacillota</taxon>
        <taxon>Bacilli</taxon>
        <taxon>Bacillales</taxon>
        <taxon>Bacillaceae</taxon>
        <taxon>Edaphobacillus</taxon>
    </lineage>
</organism>
<dbReference type="InterPro" id="IPR002509">
    <property type="entry name" value="NODB_dom"/>
</dbReference>
<feature type="domain" description="NodB homology" evidence="2">
    <location>
        <begin position="42"/>
        <end position="227"/>
    </location>
</feature>
<dbReference type="PANTHER" id="PTHR10587:SF137">
    <property type="entry name" value="4-DEOXY-4-FORMAMIDO-L-ARABINOSE-PHOSPHOUNDECAPRENOL DEFORMYLASE ARND-RELATED"/>
    <property type="match status" value="1"/>
</dbReference>
<dbReference type="CDD" id="cd10959">
    <property type="entry name" value="CE4_NodB_like_3"/>
    <property type="match status" value="1"/>
</dbReference>
<proteinExistence type="predicted"/>
<accession>A0A1U7PQR4</accession>
<protein>
    <submittedName>
        <fullName evidence="3">Peptidoglycan/xylan/chitin deacetylase, PgdA/CDA1 family</fullName>
    </submittedName>
</protein>
<dbReference type="PANTHER" id="PTHR10587">
    <property type="entry name" value="GLYCOSYL TRANSFERASE-RELATED"/>
    <property type="match status" value="1"/>
</dbReference>
<dbReference type="Gene3D" id="3.20.20.370">
    <property type="entry name" value="Glycoside hydrolase/deacetylase"/>
    <property type="match status" value="1"/>
</dbReference>
<dbReference type="Proteomes" id="UP000187550">
    <property type="component" value="Unassembled WGS sequence"/>
</dbReference>
<evidence type="ECO:0000256" key="1">
    <source>
        <dbReference type="SAM" id="SignalP"/>
    </source>
</evidence>
<evidence type="ECO:0000313" key="4">
    <source>
        <dbReference type="Proteomes" id="UP000187550"/>
    </source>
</evidence>
<gene>
    <name evidence="3" type="ORF">SAMN05428946_1701</name>
</gene>
<name>A0A1U7PQR4_9BACI</name>